<name>A0A2M4DC22_ANODA</name>
<evidence type="ECO:0000256" key="1">
    <source>
        <dbReference type="SAM" id="SignalP"/>
    </source>
</evidence>
<sequence>MFSFVVFSLSLSLTICISLFPAHYAGCVTHVFVLNTTATVPLSFRAFVRSFNDCAQGWWGRMDVGCVFR</sequence>
<proteinExistence type="predicted"/>
<dbReference type="EMBL" id="GGFL01010908">
    <property type="protein sequence ID" value="MBW75086.1"/>
    <property type="molecule type" value="Transcribed_RNA"/>
</dbReference>
<reference evidence="2" key="1">
    <citation type="submission" date="2018-01" db="EMBL/GenBank/DDBJ databases">
        <title>An insight into the sialome of Amazonian anophelines.</title>
        <authorList>
            <person name="Ribeiro J.M."/>
            <person name="Scarpassa V."/>
            <person name="Calvo E."/>
        </authorList>
    </citation>
    <scope>NUCLEOTIDE SEQUENCE</scope>
</reference>
<accession>A0A2M4DC22</accession>
<organism evidence="2">
    <name type="scientific">Anopheles darlingi</name>
    <name type="common">Mosquito</name>
    <dbReference type="NCBI Taxonomy" id="43151"/>
    <lineage>
        <taxon>Eukaryota</taxon>
        <taxon>Metazoa</taxon>
        <taxon>Ecdysozoa</taxon>
        <taxon>Arthropoda</taxon>
        <taxon>Hexapoda</taxon>
        <taxon>Insecta</taxon>
        <taxon>Pterygota</taxon>
        <taxon>Neoptera</taxon>
        <taxon>Endopterygota</taxon>
        <taxon>Diptera</taxon>
        <taxon>Nematocera</taxon>
        <taxon>Culicoidea</taxon>
        <taxon>Culicidae</taxon>
        <taxon>Anophelinae</taxon>
        <taxon>Anopheles</taxon>
    </lineage>
</organism>
<feature type="chain" id="PRO_5014837633" evidence="1">
    <location>
        <begin position="28"/>
        <end position="69"/>
    </location>
</feature>
<dbReference type="AlphaFoldDB" id="A0A2M4DC22"/>
<protein>
    <submittedName>
        <fullName evidence="2">Putative secreted protein</fullName>
    </submittedName>
</protein>
<keyword evidence="1" id="KW-0732">Signal</keyword>
<feature type="signal peptide" evidence="1">
    <location>
        <begin position="1"/>
        <end position="27"/>
    </location>
</feature>
<evidence type="ECO:0000313" key="2">
    <source>
        <dbReference type="EMBL" id="MBW75086.1"/>
    </source>
</evidence>